<dbReference type="PaxDb" id="3827-XP_004487434.1"/>
<dbReference type="AlphaFoldDB" id="A0A1S2XD11"/>
<sequence length="151" mass="16918">MTRQQQLPNPQRRRAGEVAGNATAECAAVCCCVPCAVMDMVALAVYKVPAGLFQKAMKNKRKKRLQQKKSNKKKNETGLLDRNSSIGSGPGPDTFIVGPTLEEHLAKEESPEVVNLEDEMWARFSVTGFWRSDSQRQFQHEPELQTGEKDR</sequence>
<dbReference type="PANTHER" id="PTHR33264:SF55">
    <property type="entry name" value="TRANSMEMBRANE PROTEIN"/>
    <property type="match status" value="1"/>
</dbReference>
<dbReference type="Proteomes" id="UP000087171">
    <property type="component" value="Chromosome Ca1"/>
</dbReference>
<evidence type="ECO:0000256" key="1">
    <source>
        <dbReference type="SAM" id="MobiDB-lite"/>
    </source>
</evidence>
<feature type="compositionally biased region" description="Basic residues" evidence="1">
    <location>
        <begin position="58"/>
        <end position="72"/>
    </location>
</feature>
<reference evidence="3" key="2">
    <citation type="submission" date="2025-08" db="UniProtKB">
        <authorList>
            <consortium name="RefSeq"/>
        </authorList>
    </citation>
    <scope>IDENTIFICATION</scope>
    <source>
        <tissue evidence="3">Etiolated seedlings</tissue>
    </source>
</reference>
<dbReference type="RefSeq" id="XP_004487434.1">
    <property type="nucleotide sequence ID" value="XM_004487377.3"/>
</dbReference>
<dbReference type="PANTHER" id="PTHR33264">
    <property type="entry name" value="EXPRESSED PROTEIN"/>
    <property type="match status" value="1"/>
</dbReference>
<dbReference type="KEGG" id="cam:101515047"/>
<protein>
    <submittedName>
        <fullName evidence="3">Uncharacterized protein LOC101515047</fullName>
    </submittedName>
</protein>
<proteinExistence type="predicted"/>
<dbReference type="OrthoDB" id="695262at2759"/>
<reference evidence="2" key="1">
    <citation type="journal article" date="2013" name="Nat. Biotechnol.">
        <title>Draft genome sequence of chickpea (Cicer arietinum) provides a resource for trait improvement.</title>
        <authorList>
            <person name="Varshney R.K."/>
            <person name="Song C."/>
            <person name="Saxena R.K."/>
            <person name="Azam S."/>
            <person name="Yu S."/>
            <person name="Sharpe A.G."/>
            <person name="Cannon S."/>
            <person name="Baek J."/>
            <person name="Rosen B.D."/>
            <person name="Tar'an B."/>
            <person name="Millan T."/>
            <person name="Zhang X."/>
            <person name="Ramsay L.D."/>
            <person name="Iwata A."/>
            <person name="Wang Y."/>
            <person name="Nelson W."/>
            <person name="Farmer A.D."/>
            <person name="Gaur P.M."/>
            <person name="Soderlund C."/>
            <person name="Penmetsa R.V."/>
            <person name="Xu C."/>
            <person name="Bharti A.K."/>
            <person name="He W."/>
            <person name="Winter P."/>
            <person name="Zhao S."/>
            <person name="Hane J.K."/>
            <person name="Carrasquilla-Garcia N."/>
            <person name="Condie J.A."/>
            <person name="Upadhyaya H.D."/>
            <person name="Luo M.C."/>
            <person name="Thudi M."/>
            <person name="Gowda C.L."/>
            <person name="Singh N.P."/>
            <person name="Lichtenzveig J."/>
            <person name="Gali K.K."/>
            <person name="Rubio J."/>
            <person name="Nadarajan N."/>
            <person name="Dolezel J."/>
            <person name="Bansal K.C."/>
            <person name="Xu X."/>
            <person name="Edwards D."/>
            <person name="Zhang G."/>
            <person name="Kahl G."/>
            <person name="Gil J."/>
            <person name="Singh K.B."/>
            <person name="Datta S.K."/>
            <person name="Jackson S.A."/>
            <person name="Wang J."/>
            <person name="Cook D.R."/>
        </authorList>
    </citation>
    <scope>NUCLEOTIDE SEQUENCE [LARGE SCALE GENOMIC DNA]</scope>
    <source>
        <strain evidence="2">cv. CDC Frontier</strain>
    </source>
</reference>
<organism evidence="2 3">
    <name type="scientific">Cicer arietinum</name>
    <name type="common">Chickpea</name>
    <name type="synonym">Garbanzo</name>
    <dbReference type="NCBI Taxonomy" id="3827"/>
    <lineage>
        <taxon>Eukaryota</taxon>
        <taxon>Viridiplantae</taxon>
        <taxon>Streptophyta</taxon>
        <taxon>Embryophyta</taxon>
        <taxon>Tracheophyta</taxon>
        <taxon>Spermatophyta</taxon>
        <taxon>Magnoliopsida</taxon>
        <taxon>eudicotyledons</taxon>
        <taxon>Gunneridae</taxon>
        <taxon>Pentapetalae</taxon>
        <taxon>rosids</taxon>
        <taxon>fabids</taxon>
        <taxon>Fabales</taxon>
        <taxon>Fabaceae</taxon>
        <taxon>Papilionoideae</taxon>
        <taxon>50 kb inversion clade</taxon>
        <taxon>NPAAA clade</taxon>
        <taxon>Hologalegina</taxon>
        <taxon>IRL clade</taxon>
        <taxon>Cicereae</taxon>
        <taxon>Cicer</taxon>
    </lineage>
</organism>
<dbReference type="GeneID" id="101515047"/>
<accession>A0A1S2XD11</accession>
<evidence type="ECO:0000313" key="3">
    <source>
        <dbReference type="RefSeq" id="XP_004487434.1"/>
    </source>
</evidence>
<feature type="region of interest" description="Disordered" evidence="1">
    <location>
        <begin position="58"/>
        <end position="97"/>
    </location>
</feature>
<dbReference type="eggNOG" id="ENOG502S1Z8">
    <property type="taxonomic scope" value="Eukaryota"/>
</dbReference>
<dbReference type="STRING" id="3827.A0A1S2XD11"/>
<keyword evidence="2" id="KW-1185">Reference proteome</keyword>
<evidence type="ECO:0000313" key="2">
    <source>
        <dbReference type="Proteomes" id="UP000087171"/>
    </source>
</evidence>
<name>A0A1S2XD11_CICAR</name>
<gene>
    <name evidence="3" type="primary">LOC101515047</name>
</gene>